<dbReference type="Pfam" id="PF07883">
    <property type="entry name" value="Cupin_2"/>
    <property type="match status" value="1"/>
</dbReference>
<dbReference type="InterPro" id="IPR013096">
    <property type="entry name" value="Cupin_2"/>
</dbReference>
<dbReference type="InterPro" id="IPR014710">
    <property type="entry name" value="RmlC-like_jellyroll"/>
</dbReference>
<keyword evidence="3" id="KW-1185">Reference proteome</keyword>
<evidence type="ECO:0000313" key="2">
    <source>
        <dbReference type="EMBL" id="GAA1396670.1"/>
    </source>
</evidence>
<dbReference type="EMBL" id="BAAAKJ010000180">
    <property type="protein sequence ID" value="GAA1396670.1"/>
    <property type="molecule type" value="Genomic_DNA"/>
</dbReference>
<dbReference type="CDD" id="cd02215">
    <property type="entry name" value="cupin_QDO_N_C"/>
    <property type="match status" value="1"/>
</dbReference>
<dbReference type="Proteomes" id="UP001499863">
    <property type="component" value="Unassembled WGS sequence"/>
</dbReference>
<feature type="domain" description="Cupin type-2" evidence="1">
    <location>
        <begin position="42"/>
        <end position="105"/>
    </location>
</feature>
<gene>
    <name evidence="2" type="ORF">GCM10009639_33130</name>
</gene>
<dbReference type="PANTHER" id="PTHR36440:SF1">
    <property type="entry name" value="PUTATIVE (AFU_ORTHOLOGUE AFUA_8G07350)-RELATED"/>
    <property type="match status" value="1"/>
</dbReference>
<protein>
    <submittedName>
        <fullName evidence="2">Cupin domain-containing protein</fullName>
    </submittedName>
</protein>
<dbReference type="Gene3D" id="2.60.120.10">
    <property type="entry name" value="Jelly Rolls"/>
    <property type="match status" value="1"/>
</dbReference>
<evidence type="ECO:0000313" key="3">
    <source>
        <dbReference type="Proteomes" id="UP001499863"/>
    </source>
</evidence>
<reference evidence="2 3" key="1">
    <citation type="journal article" date="2019" name="Int. J. Syst. Evol. Microbiol.">
        <title>The Global Catalogue of Microorganisms (GCM) 10K type strain sequencing project: providing services to taxonomists for standard genome sequencing and annotation.</title>
        <authorList>
            <consortium name="The Broad Institute Genomics Platform"/>
            <consortium name="The Broad Institute Genome Sequencing Center for Infectious Disease"/>
            <person name="Wu L."/>
            <person name="Ma J."/>
        </authorList>
    </citation>
    <scope>NUCLEOTIDE SEQUENCE [LARGE SCALE GENOMIC DNA]</scope>
    <source>
        <strain evidence="2 3">JCM 12393</strain>
    </source>
</reference>
<dbReference type="InterPro" id="IPR011051">
    <property type="entry name" value="RmlC_Cupin_sf"/>
</dbReference>
<comment type="caution">
    <text evidence="2">The sequence shown here is derived from an EMBL/GenBank/DDBJ whole genome shotgun (WGS) entry which is preliminary data.</text>
</comment>
<sequence length="168" mass="18168">MTSQPFVKQPDEGRAIWHVGALLTFKATGAETNGQFWLAEQLSPAGYASPVHLHTREDEFFIVQEGEMVLRIGDDEHKVGPGATVFAPRGIAHQYRVETEGTRFLVLGTPAGFEEWFFRTGEPATRLELPPPPQGPPDFARLLGALEPLGVRLVGPPPGPGGPAGPPR</sequence>
<evidence type="ECO:0000259" key="1">
    <source>
        <dbReference type="Pfam" id="PF07883"/>
    </source>
</evidence>
<dbReference type="RefSeq" id="WP_344335662.1">
    <property type="nucleotide sequence ID" value="NZ_BAAAKJ010000180.1"/>
</dbReference>
<organism evidence="2 3">
    <name type="scientific">Kitasatospora putterlickiae</name>
    <dbReference type="NCBI Taxonomy" id="221725"/>
    <lineage>
        <taxon>Bacteria</taxon>
        <taxon>Bacillati</taxon>
        <taxon>Actinomycetota</taxon>
        <taxon>Actinomycetes</taxon>
        <taxon>Kitasatosporales</taxon>
        <taxon>Streptomycetaceae</taxon>
        <taxon>Kitasatospora</taxon>
    </lineage>
</organism>
<accession>A0ABN1Y377</accession>
<dbReference type="InterPro" id="IPR053146">
    <property type="entry name" value="QDO-like"/>
</dbReference>
<dbReference type="SUPFAM" id="SSF51182">
    <property type="entry name" value="RmlC-like cupins"/>
    <property type="match status" value="1"/>
</dbReference>
<proteinExistence type="predicted"/>
<name>A0ABN1Y377_9ACTN</name>
<dbReference type="PANTHER" id="PTHR36440">
    <property type="entry name" value="PUTATIVE (AFU_ORTHOLOGUE AFUA_8G07350)-RELATED"/>
    <property type="match status" value="1"/>
</dbReference>